<protein>
    <submittedName>
        <fullName evidence="2">Uncharacterized protein</fullName>
    </submittedName>
</protein>
<name>A0A9P4V551_9PLEO</name>
<evidence type="ECO:0000313" key="3">
    <source>
        <dbReference type="Proteomes" id="UP000799444"/>
    </source>
</evidence>
<accession>A0A9P4V551</accession>
<reference evidence="2" key="1">
    <citation type="journal article" date="2020" name="Stud. Mycol.">
        <title>101 Dothideomycetes genomes: a test case for predicting lifestyles and emergence of pathogens.</title>
        <authorList>
            <person name="Haridas S."/>
            <person name="Albert R."/>
            <person name="Binder M."/>
            <person name="Bloem J."/>
            <person name="Labutti K."/>
            <person name="Salamov A."/>
            <person name="Andreopoulos B."/>
            <person name="Baker S."/>
            <person name="Barry K."/>
            <person name="Bills G."/>
            <person name="Bluhm B."/>
            <person name="Cannon C."/>
            <person name="Castanera R."/>
            <person name="Culley D."/>
            <person name="Daum C."/>
            <person name="Ezra D."/>
            <person name="Gonzalez J."/>
            <person name="Henrissat B."/>
            <person name="Kuo A."/>
            <person name="Liang C."/>
            <person name="Lipzen A."/>
            <person name="Lutzoni F."/>
            <person name="Magnuson J."/>
            <person name="Mondo S."/>
            <person name="Nolan M."/>
            <person name="Ohm R."/>
            <person name="Pangilinan J."/>
            <person name="Park H.-J."/>
            <person name="Ramirez L."/>
            <person name="Alfaro M."/>
            <person name="Sun H."/>
            <person name="Tritt A."/>
            <person name="Yoshinaga Y."/>
            <person name="Zwiers L.-H."/>
            <person name="Turgeon B."/>
            <person name="Goodwin S."/>
            <person name="Spatafora J."/>
            <person name="Crous P."/>
            <person name="Grigoriev I."/>
        </authorList>
    </citation>
    <scope>NUCLEOTIDE SEQUENCE</scope>
    <source>
        <strain evidence="2">CBS 125425</strain>
    </source>
</reference>
<feature type="compositionally biased region" description="Low complexity" evidence="1">
    <location>
        <begin position="1"/>
        <end position="10"/>
    </location>
</feature>
<keyword evidence="3" id="KW-1185">Reference proteome</keyword>
<comment type="caution">
    <text evidence="2">The sequence shown here is derived from an EMBL/GenBank/DDBJ whole genome shotgun (WGS) entry which is preliminary data.</text>
</comment>
<feature type="region of interest" description="Disordered" evidence="1">
    <location>
        <begin position="32"/>
        <end position="51"/>
    </location>
</feature>
<proteinExistence type="predicted"/>
<organism evidence="2 3">
    <name type="scientific">Polyplosphaeria fusca</name>
    <dbReference type="NCBI Taxonomy" id="682080"/>
    <lineage>
        <taxon>Eukaryota</taxon>
        <taxon>Fungi</taxon>
        <taxon>Dikarya</taxon>
        <taxon>Ascomycota</taxon>
        <taxon>Pezizomycotina</taxon>
        <taxon>Dothideomycetes</taxon>
        <taxon>Pleosporomycetidae</taxon>
        <taxon>Pleosporales</taxon>
        <taxon>Tetraplosphaeriaceae</taxon>
        <taxon>Polyplosphaeria</taxon>
    </lineage>
</organism>
<dbReference type="AlphaFoldDB" id="A0A9P4V551"/>
<sequence>MTSPTASPSPLHSPTPPPPALSRSISLNYRSARRTGSPPASMAVLGARADTPPLRREQTRLQATFEAIKKLVHGLRWLFCVFVRVGVGLGGWLRKISCGGSSRGVF</sequence>
<evidence type="ECO:0000256" key="1">
    <source>
        <dbReference type="SAM" id="MobiDB-lite"/>
    </source>
</evidence>
<dbReference type="Proteomes" id="UP000799444">
    <property type="component" value="Unassembled WGS sequence"/>
</dbReference>
<feature type="compositionally biased region" description="Pro residues" evidence="1">
    <location>
        <begin position="11"/>
        <end position="20"/>
    </location>
</feature>
<dbReference type="EMBL" id="ML996130">
    <property type="protein sequence ID" value="KAF2735990.1"/>
    <property type="molecule type" value="Genomic_DNA"/>
</dbReference>
<evidence type="ECO:0000313" key="2">
    <source>
        <dbReference type="EMBL" id="KAF2735990.1"/>
    </source>
</evidence>
<gene>
    <name evidence="2" type="ORF">EJ04DRAFT_179073</name>
</gene>
<feature type="region of interest" description="Disordered" evidence="1">
    <location>
        <begin position="1"/>
        <end position="23"/>
    </location>
</feature>